<protein>
    <submittedName>
        <fullName evidence="2">Uncharacterized protein</fullName>
    </submittedName>
</protein>
<organism evidence="2 3">
    <name type="scientific">Tychonema bourrellyi FEM_GT703</name>
    <dbReference type="NCBI Taxonomy" id="2040638"/>
    <lineage>
        <taxon>Bacteria</taxon>
        <taxon>Bacillati</taxon>
        <taxon>Cyanobacteriota</taxon>
        <taxon>Cyanophyceae</taxon>
        <taxon>Oscillatoriophycideae</taxon>
        <taxon>Oscillatoriales</taxon>
        <taxon>Microcoleaceae</taxon>
        <taxon>Tychonema</taxon>
    </lineage>
</organism>
<evidence type="ECO:0000313" key="3">
    <source>
        <dbReference type="Proteomes" id="UP000226442"/>
    </source>
</evidence>
<dbReference type="OrthoDB" id="514289at2"/>
<dbReference type="RefSeq" id="WP_096830746.1">
    <property type="nucleotide sequence ID" value="NZ_NXIB02000005.1"/>
</dbReference>
<dbReference type="AlphaFoldDB" id="A0A2G4F5S3"/>
<gene>
    <name evidence="2" type="ORF">CP500_001495</name>
</gene>
<sequence>MTQLSEKRKALRGRISPERITPPEELARRKAERTQLGLRCRKIFERIRPELIDEYYNWFIAIEPDTEEYVIDRKFLGIIQKVKEQYTDPDVRLTIFCLNERGTCGRI</sequence>
<evidence type="ECO:0000313" key="2">
    <source>
        <dbReference type="EMBL" id="PHX57106.1"/>
    </source>
</evidence>
<dbReference type="Proteomes" id="UP000226442">
    <property type="component" value="Unassembled WGS sequence"/>
</dbReference>
<comment type="caution">
    <text evidence="2">The sequence shown here is derived from an EMBL/GenBank/DDBJ whole genome shotgun (WGS) entry which is preliminary data.</text>
</comment>
<accession>A0A2G4F5S3</accession>
<reference evidence="2" key="1">
    <citation type="submission" date="2017-10" db="EMBL/GenBank/DDBJ databases">
        <title>Draft genome sequence of the planktic cyanobacteria Tychonema bourrellyi isolated from alpine lentic freshwater.</title>
        <authorList>
            <person name="Tett A."/>
            <person name="Armanini F."/>
            <person name="Asnicar F."/>
            <person name="Boscaini A."/>
            <person name="Pasolli E."/>
            <person name="Zolfo M."/>
            <person name="Donati C."/>
            <person name="Salmaso N."/>
            <person name="Segata N."/>
        </authorList>
    </citation>
    <scope>NUCLEOTIDE SEQUENCE</scope>
    <source>
        <strain evidence="2">FEM_GT703</strain>
    </source>
</reference>
<proteinExistence type="predicted"/>
<name>A0A2G4F5S3_9CYAN</name>
<feature type="region of interest" description="Disordered" evidence="1">
    <location>
        <begin position="1"/>
        <end position="30"/>
    </location>
</feature>
<evidence type="ECO:0000256" key="1">
    <source>
        <dbReference type="SAM" id="MobiDB-lite"/>
    </source>
</evidence>
<dbReference type="EMBL" id="NXIB02000005">
    <property type="protein sequence ID" value="PHX57106.1"/>
    <property type="molecule type" value="Genomic_DNA"/>
</dbReference>
<feature type="compositionally biased region" description="Basic and acidic residues" evidence="1">
    <location>
        <begin position="15"/>
        <end position="30"/>
    </location>
</feature>
<keyword evidence="3" id="KW-1185">Reference proteome</keyword>